<dbReference type="SMART" id="SM00345">
    <property type="entry name" value="HTH_GNTR"/>
    <property type="match status" value="1"/>
</dbReference>
<keyword evidence="1" id="KW-0805">Transcription regulation</keyword>
<dbReference type="PROSITE" id="PS50949">
    <property type="entry name" value="HTH_GNTR"/>
    <property type="match status" value="1"/>
</dbReference>
<reference evidence="5 6" key="1">
    <citation type="submission" date="2018-10" db="EMBL/GenBank/DDBJ databases">
        <title>Isolation from cow dung.</title>
        <authorList>
            <person name="Ling L."/>
        </authorList>
    </citation>
    <scope>NUCLEOTIDE SEQUENCE [LARGE SCALE GENOMIC DNA]</scope>
    <source>
        <strain evidence="5 6">NEAU-LL90</strain>
    </source>
</reference>
<keyword evidence="3" id="KW-0804">Transcription</keyword>
<dbReference type="Gene3D" id="1.10.10.10">
    <property type="entry name" value="Winged helix-like DNA-binding domain superfamily/Winged helix DNA-binding domain"/>
    <property type="match status" value="1"/>
</dbReference>
<dbReference type="SMART" id="SM00895">
    <property type="entry name" value="FCD"/>
    <property type="match status" value="1"/>
</dbReference>
<feature type="domain" description="HTH gntR-type" evidence="4">
    <location>
        <begin position="9"/>
        <end position="77"/>
    </location>
</feature>
<dbReference type="AlphaFoldDB" id="A0A3M2L7K4"/>
<dbReference type="InterPro" id="IPR011711">
    <property type="entry name" value="GntR_C"/>
</dbReference>
<dbReference type="Proteomes" id="UP000279275">
    <property type="component" value="Unassembled WGS sequence"/>
</dbReference>
<dbReference type="PANTHER" id="PTHR43537">
    <property type="entry name" value="TRANSCRIPTIONAL REGULATOR, GNTR FAMILY"/>
    <property type="match status" value="1"/>
</dbReference>
<keyword evidence="2" id="KW-0238">DNA-binding</keyword>
<proteinExistence type="predicted"/>
<evidence type="ECO:0000259" key="4">
    <source>
        <dbReference type="PROSITE" id="PS50949"/>
    </source>
</evidence>
<comment type="caution">
    <text evidence="5">The sequence shown here is derived from an EMBL/GenBank/DDBJ whole genome shotgun (WGS) entry which is preliminary data.</text>
</comment>
<protein>
    <submittedName>
        <fullName evidence="5">FadR family transcriptional regulator</fullName>
    </submittedName>
</protein>
<dbReference type="GO" id="GO:0003700">
    <property type="term" value="F:DNA-binding transcription factor activity"/>
    <property type="evidence" value="ECO:0007669"/>
    <property type="project" value="InterPro"/>
</dbReference>
<dbReference type="InterPro" id="IPR036390">
    <property type="entry name" value="WH_DNA-bd_sf"/>
</dbReference>
<sequence>MEFAPASSAGEADRIFKHVMAAVLAGQLSPGTVLPSEAEMAETFLVDRGAIRHTLNRLLRTGLVVERDGGRCVVAQWHAVVGIDTLAELLGSGVVPPRRLFADLFVMRRSIAADAARLCAERASDADRCAITAAAAQFPDPPDDVTSAMAANMAFWTLILERCGNVAYRMVMNTVVTSYKAMGLDVLADAAMCAEFAEPAAYRSIAAAIAAGAGEDAHRLTRELLGKSIDRLTAGLEE</sequence>
<keyword evidence="6" id="KW-1185">Reference proteome</keyword>
<evidence type="ECO:0000256" key="2">
    <source>
        <dbReference type="ARBA" id="ARBA00023125"/>
    </source>
</evidence>
<dbReference type="Pfam" id="PF00392">
    <property type="entry name" value="GntR"/>
    <property type="match status" value="1"/>
</dbReference>
<gene>
    <name evidence="5" type="ORF">EBN03_10940</name>
</gene>
<dbReference type="PANTHER" id="PTHR43537:SF44">
    <property type="entry name" value="GNTR FAMILY REGULATORY PROTEIN"/>
    <property type="match status" value="1"/>
</dbReference>
<name>A0A3M2L7K4_9NOCA</name>
<evidence type="ECO:0000256" key="1">
    <source>
        <dbReference type="ARBA" id="ARBA00023015"/>
    </source>
</evidence>
<dbReference type="SUPFAM" id="SSF48008">
    <property type="entry name" value="GntR ligand-binding domain-like"/>
    <property type="match status" value="1"/>
</dbReference>
<evidence type="ECO:0000313" key="5">
    <source>
        <dbReference type="EMBL" id="RMI33609.1"/>
    </source>
</evidence>
<evidence type="ECO:0000313" key="6">
    <source>
        <dbReference type="Proteomes" id="UP000279275"/>
    </source>
</evidence>
<dbReference type="Gene3D" id="1.20.120.530">
    <property type="entry name" value="GntR ligand-binding domain-like"/>
    <property type="match status" value="1"/>
</dbReference>
<dbReference type="InterPro" id="IPR036388">
    <property type="entry name" value="WH-like_DNA-bd_sf"/>
</dbReference>
<dbReference type="Pfam" id="PF07729">
    <property type="entry name" value="FCD"/>
    <property type="match status" value="1"/>
</dbReference>
<dbReference type="SUPFAM" id="SSF46785">
    <property type="entry name" value="Winged helix' DNA-binding domain"/>
    <property type="match status" value="1"/>
</dbReference>
<evidence type="ECO:0000256" key="3">
    <source>
        <dbReference type="ARBA" id="ARBA00023163"/>
    </source>
</evidence>
<organism evidence="5 6">
    <name type="scientific">Nocardia stercoris</name>
    <dbReference type="NCBI Taxonomy" id="2483361"/>
    <lineage>
        <taxon>Bacteria</taxon>
        <taxon>Bacillati</taxon>
        <taxon>Actinomycetota</taxon>
        <taxon>Actinomycetes</taxon>
        <taxon>Mycobacteriales</taxon>
        <taxon>Nocardiaceae</taxon>
        <taxon>Nocardia</taxon>
    </lineage>
</organism>
<dbReference type="GO" id="GO:0003677">
    <property type="term" value="F:DNA binding"/>
    <property type="evidence" value="ECO:0007669"/>
    <property type="project" value="UniProtKB-KW"/>
</dbReference>
<dbReference type="InterPro" id="IPR008920">
    <property type="entry name" value="TF_FadR/GntR_C"/>
</dbReference>
<dbReference type="InterPro" id="IPR000524">
    <property type="entry name" value="Tscrpt_reg_HTH_GntR"/>
</dbReference>
<dbReference type="PRINTS" id="PR00035">
    <property type="entry name" value="HTHGNTR"/>
</dbReference>
<dbReference type="RefSeq" id="WP_122187809.1">
    <property type="nucleotide sequence ID" value="NZ_RFFH01000003.1"/>
</dbReference>
<dbReference type="EMBL" id="RFFH01000003">
    <property type="protein sequence ID" value="RMI33609.1"/>
    <property type="molecule type" value="Genomic_DNA"/>
</dbReference>
<accession>A0A3M2L7K4</accession>
<dbReference type="OrthoDB" id="3172099at2"/>